<dbReference type="GO" id="GO:0001664">
    <property type="term" value="F:G protein-coupled receptor binding"/>
    <property type="evidence" value="ECO:0007669"/>
    <property type="project" value="TreeGrafter"/>
</dbReference>
<gene>
    <name evidence="8" type="ORF">AKO1_004372</name>
</gene>
<keyword evidence="2 5" id="KW-0547">Nucleotide-binding</keyword>
<dbReference type="EMBL" id="JAOPGA020001103">
    <property type="protein sequence ID" value="KAL0485112.1"/>
    <property type="molecule type" value="Genomic_DNA"/>
</dbReference>
<evidence type="ECO:0000313" key="8">
    <source>
        <dbReference type="EMBL" id="KAL0485112.1"/>
    </source>
</evidence>
<dbReference type="Pfam" id="PF00503">
    <property type="entry name" value="G-alpha"/>
    <property type="match status" value="1"/>
</dbReference>
<keyword evidence="9" id="KW-1185">Reference proteome</keyword>
<dbReference type="InterPro" id="IPR011025">
    <property type="entry name" value="GproteinA_insert"/>
</dbReference>
<sequence>MTKGKSGMFKSINGGDIFDDFSKKPPVVDKVEPKPLEPKVDAGSKSDAKAHPKRGMMNSMANVDILEDISHVSFRRKDLTPARLEPIRVLFAGAENCGKSTLRRHIKSIEGKAAYTLNECANTMPEIRKFIIANLRSFVNDYDRIRAAYTLDENLKTALYIMERTDSKNYQWDEEFTNRVVKLWEDKNVQRTWEQKRHEFNINDSAPYFFQNATKYNENNYSASQEDMFRFRVEGPDNVNEKLVIKDRDVILMEREKTNYMLEDSHTAAADQLDIMIYVISLSDFDQKVDKRTTMADAMEAFERDVQSPYLLGCSVIVVFNKIDILAEKIKTKDLWATFPEYSAGNDFEKAKDYITKEFINKSNDNPIKSILYTSSIDNKSVTETWEEIKKVILEKAKRKEIMQM</sequence>
<evidence type="ECO:0000256" key="7">
    <source>
        <dbReference type="SAM" id="MobiDB-lite"/>
    </source>
</evidence>
<dbReference type="InterPro" id="IPR001019">
    <property type="entry name" value="Gprotein_alpha_su"/>
</dbReference>
<dbReference type="Gene3D" id="1.10.400.10">
    <property type="entry name" value="GI Alpha 1, domain 2-like"/>
    <property type="match status" value="1"/>
</dbReference>
<dbReference type="Proteomes" id="UP001431209">
    <property type="component" value="Unassembled WGS sequence"/>
</dbReference>
<proteinExistence type="predicted"/>
<dbReference type="InterPro" id="IPR027417">
    <property type="entry name" value="P-loop_NTPase"/>
</dbReference>
<evidence type="ECO:0000256" key="4">
    <source>
        <dbReference type="ARBA" id="ARBA00023224"/>
    </source>
</evidence>
<organism evidence="8 9">
    <name type="scientific">Acrasis kona</name>
    <dbReference type="NCBI Taxonomy" id="1008807"/>
    <lineage>
        <taxon>Eukaryota</taxon>
        <taxon>Discoba</taxon>
        <taxon>Heterolobosea</taxon>
        <taxon>Tetramitia</taxon>
        <taxon>Eutetramitia</taxon>
        <taxon>Acrasidae</taxon>
        <taxon>Acrasis</taxon>
    </lineage>
</organism>
<name>A0AAW2Z7B4_9EUKA</name>
<dbReference type="GO" id="GO:0005525">
    <property type="term" value="F:GTP binding"/>
    <property type="evidence" value="ECO:0007669"/>
    <property type="project" value="UniProtKB-KW"/>
</dbReference>
<dbReference type="GO" id="GO:0005737">
    <property type="term" value="C:cytoplasm"/>
    <property type="evidence" value="ECO:0007669"/>
    <property type="project" value="TreeGrafter"/>
</dbReference>
<keyword evidence="6" id="KW-0460">Magnesium</keyword>
<feature type="compositionally biased region" description="Basic and acidic residues" evidence="7">
    <location>
        <begin position="20"/>
        <end position="50"/>
    </location>
</feature>
<dbReference type="PRINTS" id="PR00318">
    <property type="entry name" value="GPROTEINA"/>
</dbReference>
<dbReference type="Gene3D" id="3.40.50.300">
    <property type="entry name" value="P-loop containing nucleotide triphosphate hydrolases"/>
    <property type="match status" value="1"/>
</dbReference>
<dbReference type="GO" id="GO:0005834">
    <property type="term" value="C:heterotrimeric G-protein complex"/>
    <property type="evidence" value="ECO:0007669"/>
    <property type="project" value="TreeGrafter"/>
</dbReference>
<feature type="binding site" evidence="5">
    <location>
        <begin position="321"/>
        <end position="324"/>
    </location>
    <ligand>
        <name>GTP</name>
        <dbReference type="ChEBI" id="CHEBI:37565"/>
    </ligand>
</feature>
<dbReference type="GO" id="GO:0031683">
    <property type="term" value="F:G-protein beta/gamma-subunit complex binding"/>
    <property type="evidence" value="ECO:0007669"/>
    <property type="project" value="InterPro"/>
</dbReference>
<dbReference type="PANTHER" id="PTHR10218:SF302">
    <property type="entry name" value="GUANINE NUCLEOTIDE-BINDING PROTEIN ALPHA-5 SUBUNIT"/>
    <property type="match status" value="1"/>
</dbReference>
<evidence type="ECO:0000256" key="1">
    <source>
        <dbReference type="ARBA" id="ARBA00022723"/>
    </source>
</evidence>
<evidence type="ECO:0000256" key="6">
    <source>
        <dbReference type="PIRSR" id="PIRSR601019-2"/>
    </source>
</evidence>
<reference evidence="8 9" key="1">
    <citation type="submission" date="2024-03" db="EMBL/GenBank/DDBJ databases">
        <title>The Acrasis kona genome and developmental transcriptomes reveal deep origins of eukaryotic multicellular pathways.</title>
        <authorList>
            <person name="Sheikh S."/>
            <person name="Fu C.-J."/>
            <person name="Brown M.W."/>
            <person name="Baldauf S.L."/>
        </authorList>
    </citation>
    <scope>NUCLEOTIDE SEQUENCE [LARGE SCALE GENOMIC DNA]</scope>
    <source>
        <strain evidence="8 9">ATCC MYA-3509</strain>
    </source>
</reference>
<feature type="binding site" evidence="6">
    <location>
        <position position="100"/>
    </location>
    <ligand>
        <name>Mg(2+)</name>
        <dbReference type="ChEBI" id="CHEBI:18420"/>
    </ligand>
</feature>
<evidence type="ECO:0000256" key="3">
    <source>
        <dbReference type="ARBA" id="ARBA00023134"/>
    </source>
</evidence>
<evidence type="ECO:0000313" key="9">
    <source>
        <dbReference type="Proteomes" id="UP001431209"/>
    </source>
</evidence>
<dbReference type="SUPFAM" id="SSF52540">
    <property type="entry name" value="P-loop containing nucleoside triphosphate hydrolases"/>
    <property type="match status" value="1"/>
</dbReference>
<dbReference type="AlphaFoldDB" id="A0AAW2Z7B4"/>
<feature type="binding site" evidence="5">
    <location>
        <begin position="204"/>
        <end position="205"/>
    </location>
    <ligand>
        <name>GTP</name>
        <dbReference type="ChEBI" id="CHEBI:37565"/>
    </ligand>
</feature>
<comment type="caution">
    <text evidence="8">The sequence shown here is derived from an EMBL/GenBank/DDBJ whole genome shotgun (WGS) entry which is preliminary data.</text>
</comment>
<keyword evidence="3 5" id="KW-0342">GTP-binding</keyword>
<dbReference type="FunFam" id="3.40.50.300:FF:000692">
    <property type="entry name" value="Guanine nucleotide-binding protein subunit alpha"/>
    <property type="match status" value="1"/>
</dbReference>
<keyword evidence="4" id="KW-0807">Transducer</keyword>
<evidence type="ECO:0000256" key="5">
    <source>
        <dbReference type="PIRSR" id="PIRSR601019-1"/>
    </source>
</evidence>
<evidence type="ECO:0000256" key="2">
    <source>
        <dbReference type="ARBA" id="ARBA00022741"/>
    </source>
</evidence>
<feature type="region of interest" description="Disordered" evidence="7">
    <location>
        <begin position="1"/>
        <end position="54"/>
    </location>
</feature>
<dbReference type="SMART" id="SM00275">
    <property type="entry name" value="G_alpha"/>
    <property type="match status" value="1"/>
</dbReference>
<protein>
    <submittedName>
        <fullName evidence="8">Guanine nucleotide-binding protein G(I) subunit alpha</fullName>
    </submittedName>
</protein>
<dbReference type="PANTHER" id="PTHR10218">
    <property type="entry name" value="GTP-BINDING PROTEIN ALPHA SUBUNIT"/>
    <property type="match status" value="1"/>
</dbReference>
<dbReference type="SUPFAM" id="SSF47895">
    <property type="entry name" value="Transducin (alpha subunit), insertion domain"/>
    <property type="match status" value="1"/>
</dbReference>
<dbReference type="PROSITE" id="PS51882">
    <property type="entry name" value="G_ALPHA"/>
    <property type="match status" value="1"/>
</dbReference>
<dbReference type="GO" id="GO:0007188">
    <property type="term" value="P:adenylate cyclase-modulating G protein-coupled receptor signaling pathway"/>
    <property type="evidence" value="ECO:0007669"/>
    <property type="project" value="TreeGrafter"/>
</dbReference>
<accession>A0AAW2Z7B4</accession>
<dbReference type="GO" id="GO:0003924">
    <property type="term" value="F:GTPase activity"/>
    <property type="evidence" value="ECO:0007669"/>
    <property type="project" value="InterPro"/>
</dbReference>
<dbReference type="GO" id="GO:0046872">
    <property type="term" value="F:metal ion binding"/>
    <property type="evidence" value="ECO:0007669"/>
    <property type="project" value="UniProtKB-KW"/>
</dbReference>
<keyword evidence="1 6" id="KW-0479">Metal-binding</keyword>